<organism evidence="1">
    <name type="scientific">viral metagenome</name>
    <dbReference type="NCBI Taxonomy" id="1070528"/>
    <lineage>
        <taxon>unclassified sequences</taxon>
        <taxon>metagenomes</taxon>
        <taxon>organismal metagenomes</taxon>
    </lineage>
</organism>
<dbReference type="InterPro" id="IPR001040">
    <property type="entry name" value="TIF_eIF_4E"/>
</dbReference>
<proteinExistence type="predicted"/>
<dbReference type="PANTHER" id="PTHR11960">
    <property type="entry name" value="EUKARYOTIC TRANSLATION INITIATION FACTOR 4E RELATED"/>
    <property type="match status" value="1"/>
</dbReference>
<dbReference type="Gene3D" id="3.30.760.10">
    <property type="entry name" value="RNA Cap, Translation Initiation Factor Eif4e"/>
    <property type="match status" value="1"/>
</dbReference>
<dbReference type="SUPFAM" id="SSF55418">
    <property type="entry name" value="eIF4e-like"/>
    <property type="match status" value="1"/>
</dbReference>
<sequence>MTEDTPSNFPTGPWSLYYHDTQDQSWSEDSYKKVASFRDYKTLWAAVSSIGVDKFNNGMWFFMRDPHPPLWENHMNIRGGSYCIKVGQNLSYELYQRYIAAGTLDMVSKRPVENRIVGISISPKKGFHIIKIWNQNGDCGDMKDLVLLDESLNVKDILYRPNVNQRM</sequence>
<dbReference type="InterPro" id="IPR023398">
    <property type="entry name" value="TIF_eIF4e-like"/>
</dbReference>
<dbReference type="GO" id="GO:0003743">
    <property type="term" value="F:translation initiation factor activity"/>
    <property type="evidence" value="ECO:0007669"/>
    <property type="project" value="InterPro"/>
</dbReference>
<dbReference type="AlphaFoldDB" id="A0A6C0KVY6"/>
<dbReference type="GO" id="GO:0016281">
    <property type="term" value="C:eukaryotic translation initiation factor 4F complex"/>
    <property type="evidence" value="ECO:0007669"/>
    <property type="project" value="TreeGrafter"/>
</dbReference>
<dbReference type="GO" id="GO:0000340">
    <property type="term" value="F:RNA 7-methylguanosine cap binding"/>
    <property type="evidence" value="ECO:0007669"/>
    <property type="project" value="TreeGrafter"/>
</dbReference>
<dbReference type="Pfam" id="PF01652">
    <property type="entry name" value="IF4E"/>
    <property type="match status" value="1"/>
</dbReference>
<name>A0A6C0KVY6_9ZZZZ</name>
<reference evidence="1" key="1">
    <citation type="journal article" date="2020" name="Nature">
        <title>Giant virus diversity and host interactions through global metagenomics.</title>
        <authorList>
            <person name="Schulz F."/>
            <person name="Roux S."/>
            <person name="Paez-Espino D."/>
            <person name="Jungbluth S."/>
            <person name="Walsh D.A."/>
            <person name="Denef V.J."/>
            <person name="McMahon K.D."/>
            <person name="Konstantinidis K.T."/>
            <person name="Eloe-Fadrosh E.A."/>
            <person name="Kyrpides N.C."/>
            <person name="Woyke T."/>
        </authorList>
    </citation>
    <scope>NUCLEOTIDE SEQUENCE</scope>
    <source>
        <strain evidence="1">GVMAG-S-3300013286-35</strain>
    </source>
</reference>
<protein>
    <submittedName>
        <fullName evidence="1">Uncharacterized protein</fullName>
    </submittedName>
</protein>
<dbReference type="EMBL" id="MN740997">
    <property type="protein sequence ID" value="QHU22125.1"/>
    <property type="molecule type" value="Genomic_DNA"/>
</dbReference>
<accession>A0A6C0KVY6</accession>
<evidence type="ECO:0000313" key="1">
    <source>
        <dbReference type="EMBL" id="QHU22125.1"/>
    </source>
</evidence>